<protein>
    <submittedName>
        <fullName evidence="1">Uncharacterized protein</fullName>
    </submittedName>
</protein>
<evidence type="ECO:0000313" key="2">
    <source>
        <dbReference type="Proteomes" id="UP000641646"/>
    </source>
</evidence>
<sequence length="215" mass="24877">MLITTELRWFNRGKLPEDIKDWFNGDALGEHHQSPEEREDIYLYIPECEYLGIKLRQQRLEIKLRKAELDTLSFGDNVEGKAEKWVKWSCEDATAESLIPADALKKRPWVSVKKVRSQRKYQVSADASVTSVPVDKAINQGCNVEITQLDIKDNLWWSLALEAFGEDANLMYNLETVSIWLFQTYSASKLQVQNSSAYPQWLAFQSKDLPKKTLF</sequence>
<dbReference type="RefSeq" id="WP_190470015.1">
    <property type="nucleotide sequence ID" value="NZ_JACJPW010000074.1"/>
</dbReference>
<organism evidence="1 2">
    <name type="scientific">Aerosakkonema funiforme FACHB-1375</name>
    <dbReference type="NCBI Taxonomy" id="2949571"/>
    <lineage>
        <taxon>Bacteria</taxon>
        <taxon>Bacillati</taxon>
        <taxon>Cyanobacteriota</taxon>
        <taxon>Cyanophyceae</taxon>
        <taxon>Oscillatoriophycideae</taxon>
        <taxon>Aerosakkonematales</taxon>
        <taxon>Aerosakkonemataceae</taxon>
        <taxon>Aerosakkonema</taxon>
    </lineage>
</organism>
<evidence type="ECO:0000313" key="1">
    <source>
        <dbReference type="EMBL" id="MBD2184169.1"/>
    </source>
</evidence>
<name>A0A926VKM8_9CYAN</name>
<reference evidence="1" key="2">
    <citation type="submission" date="2020-08" db="EMBL/GenBank/DDBJ databases">
        <authorList>
            <person name="Chen M."/>
            <person name="Teng W."/>
            <person name="Zhao L."/>
            <person name="Hu C."/>
            <person name="Zhou Y."/>
            <person name="Han B."/>
            <person name="Song L."/>
            <person name="Shu W."/>
        </authorList>
    </citation>
    <scope>NUCLEOTIDE SEQUENCE</scope>
    <source>
        <strain evidence="1">FACHB-1375</strain>
    </source>
</reference>
<reference evidence="1" key="1">
    <citation type="journal article" date="2015" name="ISME J.">
        <title>Draft Genome Sequence of Streptomyces incarnatus NRRL8089, which Produces the Nucleoside Antibiotic Sinefungin.</title>
        <authorList>
            <person name="Oshima K."/>
            <person name="Hattori M."/>
            <person name="Shimizu H."/>
            <person name="Fukuda K."/>
            <person name="Nemoto M."/>
            <person name="Inagaki K."/>
            <person name="Tamura T."/>
        </authorList>
    </citation>
    <scope>NUCLEOTIDE SEQUENCE</scope>
    <source>
        <strain evidence="1">FACHB-1375</strain>
    </source>
</reference>
<proteinExistence type="predicted"/>
<comment type="caution">
    <text evidence="1">The sequence shown here is derived from an EMBL/GenBank/DDBJ whole genome shotgun (WGS) entry which is preliminary data.</text>
</comment>
<dbReference type="AlphaFoldDB" id="A0A926VKM8"/>
<dbReference type="Proteomes" id="UP000641646">
    <property type="component" value="Unassembled WGS sequence"/>
</dbReference>
<accession>A0A926VKM8</accession>
<dbReference type="EMBL" id="JACJPW010000074">
    <property type="protein sequence ID" value="MBD2184169.1"/>
    <property type="molecule type" value="Genomic_DNA"/>
</dbReference>
<gene>
    <name evidence="1" type="ORF">H6G03_24375</name>
</gene>
<keyword evidence="2" id="KW-1185">Reference proteome</keyword>